<dbReference type="Gene3D" id="3.80.10.10">
    <property type="entry name" value="Ribonuclease Inhibitor"/>
    <property type="match status" value="1"/>
</dbReference>
<evidence type="ECO:0000313" key="2">
    <source>
        <dbReference type="Proteomes" id="UP000283269"/>
    </source>
</evidence>
<accession>A0A409XC60</accession>
<dbReference type="SUPFAM" id="SSF52047">
    <property type="entry name" value="RNI-like"/>
    <property type="match status" value="1"/>
</dbReference>
<dbReference type="STRING" id="93625.A0A409XC60"/>
<organism evidence="1 2">
    <name type="scientific">Psilocybe cyanescens</name>
    <dbReference type="NCBI Taxonomy" id="93625"/>
    <lineage>
        <taxon>Eukaryota</taxon>
        <taxon>Fungi</taxon>
        <taxon>Dikarya</taxon>
        <taxon>Basidiomycota</taxon>
        <taxon>Agaricomycotina</taxon>
        <taxon>Agaricomycetes</taxon>
        <taxon>Agaricomycetidae</taxon>
        <taxon>Agaricales</taxon>
        <taxon>Agaricineae</taxon>
        <taxon>Strophariaceae</taxon>
        <taxon>Psilocybe</taxon>
    </lineage>
</organism>
<gene>
    <name evidence="1" type="ORF">CVT25_012447</name>
</gene>
<dbReference type="OrthoDB" id="2998531at2759"/>
<keyword evidence="2" id="KW-1185">Reference proteome</keyword>
<dbReference type="EMBL" id="NHYD01002099">
    <property type="protein sequence ID" value="PPQ88336.1"/>
    <property type="molecule type" value="Genomic_DNA"/>
</dbReference>
<name>A0A409XC60_PSICY</name>
<reference evidence="1 2" key="1">
    <citation type="journal article" date="2018" name="Evol. Lett.">
        <title>Horizontal gene cluster transfer increased hallucinogenic mushroom diversity.</title>
        <authorList>
            <person name="Reynolds H.T."/>
            <person name="Vijayakumar V."/>
            <person name="Gluck-Thaler E."/>
            <person name="Korotkin H.B."/>
            <person name="Matheny P.B."/>
            <person name="Slot J.C."/>
        </authorList>
    </citation>
    <scope>NUCLEOTIDE SEQUENCE [LARGE SCALE GENOMIC DNA]</scope>
    <source>
        <strain evidence="1 2">2631</strain>
    </source>
</reference>
<sequence length="530" mass="60430">MSSMQGKAHIPVEIWHNCWKDLPLAGLLALTQTCSLFRDICRPILFRFFFYLPTAEAMVLTGNITSEDYDKWEKKAMRFEDRVKWLLVDPTFAILPRICMFSGMAEPDLYFLGIQYPNGPLVYKSMLSAFKASLTSMKSLRIIRLEDIDIDEEVLNALIQLPLLKDVRLQSPNITCHKFLPLLAVEELSIMEWDLRTEYIHQKLELFSNKRLKVIDIQSYQYAPPILEHFIAQGRSEFLTSLRISVDIKIVPILMAFFETCPQLTSLSATSTLPEFYPAYPALSSFALPNLCTYNGIGSLAAVLIPSRPVKRITILDNWCSAIHEGRPASVLSQLVKSAAVIEHLSLPPLHPQPDLFHEILRTFPKLKSLELRFPLETDAAVEEMDNDSTPDDEYFDLTTANEIPPIEVDEEGSPIQPPTSMKGLLDWLCMNKLPLSPSITNLAILQQNRRTRGINHMFKTCISFREQYRLAGMLSAHFPALRSLTFGRQHIQWVYGDDGKWTPGLEFAFYIEHRGKIPRIAPTARELAT</sequence>
<protein>
    <recommendedName>
        <fullName evidence="3">F-box domain-containing protein</fullName>
    </recommendedName>
</protein>
<dbReference type="InParanoid" id="A0A409XC60"/>
<dbReference type="Proteomes" id="UP000283269">
    <property type="component" value="Unassembled WGS sequence"/>
</dbReference>
<proteinExistence type="predicted"/>
<comment type="caution">
    <text evidence="1">The sequence shown here is derived from an EMBL/GenBank/DDBJ whole genome shotgun (WGS) entry which is preliminary data.</text>
</comment>
<evidence type="ECO:0008006" key="3">
    <source>
        <dbReference type="Google" id="ProtNLM"/>
    </source>
</evidence>
<dbReference type="AlphaFoldDB" id="A0A409XC60"/>
<dbReference type="InterPro" id="IPR032675">
    <property type="entry name" value="LRR_dom_sf"/>
</dbReference>
<evidence type="ECO:0000313" key="1">
    <source>
        <dbReference type="EMBL" id="PPQ88336.1"/>
    </source>
</evidence>